<accession>A0A3P9H9Y2</accession>
<reference evidence="1" key="3">
    <citation type="submission" date="2025-08" db="UniProtKB">
        <authorList>
            <consortium name="Ensembl"/>
        </authorList>
    </citation>
    <scope>IDENTIFICATION</scope>
    <source>
        <strain evidence="1">HSOK</strain>
    </source>
</reference>
<sequence>LLMGEFFSKKTEMTHLGLKIKYFIDGVKTPKSTAKHGGGSVIVWGCFDEFRVDDLYRVRGIFKKVLLLEFFFGQRFNQEQETDPNHKTKVNLKTWSFAPSPLFLLTADSSQELKNFTLSIRRCSRQFGGAAVSVFEAT</sequence>
<evidence type="ECO:0000313" key="1">
    <source>
        <dbReference type="Ensembl" id="ENSORLP00015004591.1"/>
    </source>
</evidence>
<evidence type="ECO:0000313" key="2">
    <source>
        <dbReference type="Proteomes" id="UP000265200"/>
    </source>
</evidence>
<dbReference type="AlphaFoldDB" id="A0A3P9H9Y2"/>
<protein>
    <submittedName>
        <fullName evidence="1">Uncharacterized protein</fullName>
    </submittedName>
</protein>
<reference key="1">
    <citation type="journal article" date="2007" name="Nature">
        <title>The medaka draft genome and insights into vertebrate genome evolution.</title>
        <authorList>
            <person name="Kasahara M."/>
            <person name="Naruse K."/>
            <person name="Sasaki S."/>
            <person name="Nakatani Y."/>
            <person name="Qu W."/>
            <person name="Ahsan B."/>
            <person name="Yamada T."/>
            <person name="Nagayasu Y."/>
            <person name="Doi K."/>
            <person name="Kasai Y."/>
            <person name="Jindo T."/>
            <person name="Kobayashi D."/>
            <person name="Shimada A."/>
            <person name="Toyoda A."/>
            <person name="Kuroki Y."/>
            <person name="Fujiyama A."/>
            <person name="Sasaki T."/>
            <person name="Shimizu A."/>
            <person name="Asakawa S."/>
            <person name="Shimizu N."/>
            <person name="Hashimoto S."/>
            <person name="Yang J."/>
            <person name="Lee Y."/>
            <person name="Matsushima K."/>
            <person name="Sugano S."/>
            <person name="Sakaizumi M."/>
            <person name="Narita T."/>
            <person name="Ohishi K."/>
            <person name="Haga S."/>
            <person name="Ohta F."/>
            <person name="Nomoto H."/>
            <person name="Nogata K."/>
            <person name="Morishita T."/>
            <person name="Endo T."/>
            <person name="Shin-I T."/>
            <person name="Takeda H."/>
            <person name="Morishita S."/>
            <person name="Kohara Y."/>
        </authorList>
    </citation>
    <scope>NUCLEOTIDE SEQUENCE [LARGE SCALE GENOMIC DNA]</scope>
    <source>
        <strain>Hd-rR</strain>
    </source>
</reference>
<proteinExistence type="predicted"/>
<dbReference type="Ensembl" id="ENSORLT00015007342.1">
    <property type="protein sequence ID" value="ENSORLP00015004591.1"/>
    <property type="gene ID" value="ENSORLG00015005361.1"/>
</dbReference>
<reference evidence="1 2" key="2">
    <citation type="submission" date="2017-04" db="EMBL/GenBank/DDBJ databases">
        <title>CpG methylation of centromeres and impact of large insertions on vertebrate speciation.</title>
        <authorList>
            <person name="Ichikawa K."/>
            <person name="Yoshimura J."/>
            <person name="Morishita S."/>
        </authorList>
    </citation>
    <scope>NUCLEOTIDE SEQUENCE</scope>
    <source>
        <strain evidence="1 2">HSOK</strain>
    </source>
</reference>
<dbReference type="Proteomes" id="UP000265200">
    <property type="component" value="Chromosome 21"/>
</dbReference>
<name>A0A3P9H9Y2_ORYLA</name>
<reference evidence="1" key="4">
    <citation type="submission" date="2025-09" db="UniProtKB">
        <authorList>
            <consortium name="Ensembl"/>
        </authorList>
    </citation>
    <scope>IDENTIFICATION</scope>
    <source>
        <strain evidence="1">HSOK</strain>
    </source>
</reference>
<organism evidence="1 2">
    <name type="scientific">Oryzias latipes</name>
    <name type="common">Japanese rice fish</name>
    <name type="synonym">Japanese killifish</name>
    <dbReference type="NCBI Taxonomy" id="8090"/>
    <lineage>
        <taxon>Eukaryota</taxon>
        <taxon>Metazoa</taxon>
        <taxon>Chordata</taxon>
        <taxon>Craniata</taxon>
        <taxon>Vertebrata</taxon>
        <taxon>Euteleostomi</taxon>
        <taxon>Actinopterygii</taxon>
        <taxon>Neopterygii</taxon>
        <taxon>Teleostei</taxon>
        <taxon>Neoteleostei</taxon>
        <taxon>Acanthomorphata</taxon>
        <taxon>Ovalentaria</taxon>
        <taxon>Atherinomorphae</taxon>
        <taxon>Beloniformes</taxon>
        <taxon>Adrianichthyidae</taxon>
        <taxon>Oryziinae</taxon>
        <taxon>Oryzias</taxon>
    </lineage>
</organism>